<name>A0A0H4T926_9ARCH</name>
<dbReference type="Pfam" id="PF08241">
    <property type="entry name" value="Methyltransf_11"/>
    <property type="match status" value="1"/>
</dbReference>
<evidence type="ECO:0000313" key="2">
    <source>
        <dbReference type="EMBL" id="AKQ03305.1"/>
    </source>
</evidence>
<dbReference type="InterPro" id="IPR013216">
    <property type="entry name" value="Methyltransf_11"/>
</dbReference>
<accession>A0A0H4T926</accession>
<dbReference type="EMBL" id="KT007010">
    <property type="protein sequence ID" value="AKQ03305.1"/>
    <property type="molecule type" value="Genomic_DNA"/>
</dbReference>
<dbReference type="Gene3D" id="3.40.50.150">
    <property type="entry name" value="Vaccinia Virus protein VP39"/>
    <property type="match status" value="1"/>
</dbReference>
<keyword evidence="2" id="KW-0830">Ubiquinone</keyword>
<dbReference type="SUPFAM" id="SSF53335">
    <property type="entry name" value="S-adenosyl-L-methionine-dependent methyltransferases"/>
    <property type="match status" value="1"/>
</dbReference>
<dbReference type="InterPro" id="IPR029063">
    <property type="entry name" value="SAM-dependent_MTases_sf"/>
</dbReference>
<organism evidence="2">
    <name type="scientific">uncultured archaeon Rifle_16ft_4_minimus_37913</name>
    <dbReference type="NCBI Taxonomy" id="1665152"/>
    <lineage>
        <taxon>Archaea</taxon>
        <taxon>environmental samples</taxon>
    </lineage>
</organism>
<dbReference type="GO" id="GO:0008757">
    <property type="term" value="F:S-adenosylmethionine-dependent methyltransferase activity"/>
    <property type="evidence" value="ECO:0007669"/>
    <property type="project" value="InterPro"/>
</dbReference>
<dbReference type="PANTHER" id="PTHR43861">
    <property type="entry name" value="TRANS-ACONITATE 2-METHYLTRANSFERASE-RELATED"/>
    <property type="match status" value="1"/>
</dbReference>
<evidence type="ECO:0000259" key="1">
    <source>
        <dbReference type="Pfam" id="PF08241"/>
    </source>
</evidence>
<reference evidence="2" key="1">
    <citation type="journal article" date="2015" name="ISME J.">
        <title>Aquifer environment selects for microbial species cohorts in sediment and groundwater.</title>
        <authorList>
            <person name="Hug L.A."/>
            <person name="Thomas B.C."/>
            <person name="Brown C.T."/>
            <person name="Frischkorn K.R."/>
            <person name="Williams K.H."/>
            <person name="Tringe S.G."/>
            <person name="Banfield J.F."/>
        </authorList>
    </citation>
    <scope>NUCLEOTIDE SEQUENCE</scope>
</reference>
<feature type="domain" description="Methyltransferase type 11" evidence="1">
    <location>
        <begin position="37"/>
        <end position="118"/>
    </location>
</feature>
<dbReference type="AlphaFoldDB" id="A0A0H4T926"/>
<protein>
    <submittedName>
        <fullName evidence="2">Ubiquinone biosynthesis protein UbiE</fullName>
    </submittedName>
</protein>
<dbReference type="CDD" id="cd02440">
    <property type="entry name" value="AdoMet_MTases"/>
    <property type="match status" value="1"/>
</dbReference>
<sequence length="202" mass="23724">MKSLYKKEVREDQYKTTWNIYPEVLKKMVFKKNDKILDAGCGTGELAKYLNGVEIYGVDSSETALKKSKKAGYKKILKADIYSLPFEDKKFDKTMCIQVFQYLENPEEAFLELKRVTKDIVIITVPNFKWLKLKTMFSNNYREIYKKAFDYVNYTDSDFLKNLARKNGLKIKIFYISNNFSSFRNFLGDFLSSEVVGVFKIK</sequence>
<proteinExistence type="predicted"/>